<feature type="region of interest" description="Disordered" evidence="1">
    <location>
        <begin position="66"/>
        <end position="90"/>
    </location>
</feature>
<evidence type="ECO:0000313" key="3">
    <source>
        <dbReference type="Proteomes" id="UP000176614"/>
    </source>
</evidence>
<comment type="caution">
    <text evidence="2">The sequence shown here is derived from an EMBL/GenBank/DDBJ whole genome shotgun (WGS) entry which is preliminary data.</text>
</comment>
<sequence>MDQNLPINPDISNPVLPLGHRVIQPAKVEAAGYMPVSVESVSSISAEQNSEAQRTPEAFTLPNQALAPSVDQPAPIPPQQTQQQPAVSNVVNTTDQVLPEHKLITSDTLTTLADQEEQEFIDKVEEAHGVGSHN</sequence>
<dbReference type="EMBL" id="MEVT01000008">
    <property type="protein sequence ID" value="OGC63087.1"/>
    <property type="molecule type" value="Genomic_DNA"/>
</dbReference>
<name>A0A1F4W0Y7_UNCKA</name>
<evidence type="ECO:0000313" key="2">
    <source>
        <dbReference type="EMBL" id="OGC63087.1"/>
    </source>
</evidence>
<protein>
    <submittedName>
        <fullName evidence="2">Uncharacterized protein</fullName>
    </submittedName>
</protein>
<dbReference type="Proteomes" id="UP000176614">
    <property type="component" value="Unassembled WGS sequence"/>
</dbReference>
<reference evidence="2 3" key="1">
    <citation type="journal article" date="2016" name="Nat. Commun.">
        <title>Thousands of microbial genomes shed light on interconnected biogeochemical processes in an aquifer system.</title>
        <authorList>
            <person name="Anantharaman K."/>
            <person name="Brown C.T."/>
            <person name="Hug L.A."/>
            <person name="Sharon I."/>
            <person name="Castelle C.J."/>
            <person name="Probst A.J."/>
            <person name="Thomas B.C."/>
            <person name="Singh A."/>
            <person name="Wilkins M.J."/>
            <person name="Karaoz U."/>
            <person name="Brodie E.L."/>
            <person name="Williams K.H."/>
            <person name="Hubbard S.S."/>
            <person name="Banfield J.F."/>
        </authorList>
    </citation>
    <scope>NUCLEOTIDE SEQUENCE [LARGE SCALE GENOMIC DNA]</scope>
</reference>
<proteinExistence type="predicted"/>
<dbReference type="AlphaFoldDB" id="A0A1F4W0Y7"/>
<gene>
    <name evidence="2" type="ORF">A2264_00090</name>
</gene>
<evidence type="ECO:0000256" key="1">
    <source>
        <dbReference type="SAM" id="MobiDB-lite"/>
    </source>
</evidence>
<accession>A0A1F4W0Y7</accession>
<organism evidence="2 3">
    <name type="scientific">candidate division WWE3 bacterium RIFOXYA2_FULL_46_9</name>
    <dbReference type="NCBI Taxonomy" id="1802636"/>
    <lineage>
        <taxon>Bacteria</taxon>
        <taxon>Katanobacteria</taxon>
    </lineage>
</organism>